<dbReference type="HOGENOM" id="CLU_2931634_0_0_9"/>
<sequence>MENKAKIPAESEILYGNQRPRNKWSISAHLSNLSGFSWDLFSYVSIFFRLNLLWEIGNSN</sequence>
<dbReference type="KEGG" id="bmd:BMD_1063"/>
<evidence type="ECO:0000313" key="2">
    <source>
        <dbReference type="Proteomes" id="UP000002365"/>
    </source>
</evidence>
<protein>
    <submittedName>
        <fullName evidence="1">Uncharacterized protein</fullName>
    </submittedName>
</protein>
<proteinExistence type="predicted"/>
<name>D5DBE2_PRIM3</name>
<dbReference type="EMBL" id="CP001982">
    <property type="protein sequence ID" value="ADF37924.1"/>
    <property type="molecule type" value="Genomic_DNA"/>
</dbReference>
<dbReference type="AlphaFoldDB" id="D5DBE2"/>
<reference evidence="1 2" key="1">
    <citation type="journal article" date="2011" name="J. Bacteriol.">
        <title>Genome sequences of the biotechnologically important Bacillus megaterium strains QM B1551 and DSM319.</title>
        <authorList>
            <person name="Eppinger M."/>
            <person name="Bunk B."/>
            <person name="Johns M.A."/>
            <person name="Edirisinghe J.N."/>
            <person name="Kutumbaka K.K."/>
            <person name="Koenig S.S."/>
            <person name="Huot Creasy H."/>
            <person name="Rosovitz M.J."/>
            <person name="Riley D.R."/>
            <person name="Daugherty S."/>
            <person name="Martin M."/>
            <person name="Elbourne L.D."/>
            <person name="Paulsen I."/>
            <person name="Biedendieck R."/>
            <person name="Braun C."/>
            <person name="Grayburn S."/>
            <person name="Dhingra S."/>
            <person name="Lukyanchuk V."/>
            <person name="Ball B."/>
            <person name="Ul-Qamar R."/>
            <person name="Seibel J."/>
            <person name="Bremer E."/>
            <person name="Jahn D."/>
            <person name="Ravel J."/>
            <person name="Vary P.S."/>
        </authorList>
    </citation>
    <scope>NUCLEOTIDE SEQUENCE [LARGE SCALE GENOMIC DNA]</scope>
    <source>
        <strain evidence="2">DSM 319 / IMG 1521</strain>
    </source>
</reference>
<gene>
    <name evidence="1" type="ordered locus">BMD_1063</name>
</gene>
<evidence type="ECO:0000313" key="1">
    <source>
        <dbReference type="EMBL" id="ADF37924.1"/>
    </source>
</evidence>
<organism evidence="1 2">
    <name type="scientific">Priestia megaterium (strain DSM 319 / IMG 1521)</name>
    <name type="common">Bacillus megaterium</name>
    <dbReference type="NCBI Taxonomy" id="592022"/>
    <lineage>
        <taxon>Bacteria</taxon>
        <taxon>Bacillati</taxon>
        <taxon>Bacillota</taxon>
        <taxon>Bacilli</taxon>
        <taxon>Bacillales</taxon>
        <taxon>Bacillaceae</taxon>
        <taxon>Priestia</taxon>
    </lineage>
</organism>
<dbReference type="Proteomes" id="UP000002365">
    <property type="component" value="Chromosome"/>
</dbReference>
<accession>D5DBE2</accession>